<evidence type="ECO:0000256" key="3">
    <source>
        <dbReference type="ARBA" id="ARBA00023125"/>
    </source>
</evidence>
<dbReference type="GO" id="GO:0000976">
    <property type="term" value="F:transcription cis-regulatory region binding"/>
    <property type="evidence" value="ECO:0007669"/>
    <property type="project" value="TreeGrafter"/>
</dbReference>
<dbReference type="KEGG" id="tfa:BW733_14850"/>
<dbReference type="InterPro" id="IPR023772">
    <property type="entry name" value="DNA-bd_HTH_TetR-type_CS"/>
</dbReference>
<gene>
    <name evidence="7" type="ORF">BW733_14850</name>
</gene>
<reference evidence="7 8" key="1">
    <citation type="journal article" date="2008" name="Int. J. Syst. Evol. Microbiol.">
        <title>Tessaracoccus flavescens sp. nov., isolated from marine sediment.</title>
        <authorList>
            <person name="Lee D.W."/>
            <person name="Lee S.D."/>
        </authorList>
    </citation>
    <scope>NUCLEOTIDE SEQUENCE [LARGE SCALE GENOMIC DNA]</scope>
    <source>
        <strain evidence="7 8">SST-39T</strain>
    </source>
</reference>
<dbReference type="Gene3D" id="1.10.357.10">
    <property type="entry name" value="Tetracycline Repressor, domain 2"/>
    <property type="match status" value="1"/>
</dbReference>
<dbReference type="RefSeq" id="WP_077353040.1">
    <property type="nucleotide sequence ID" value="NZ_CP019607.1"/>
</dbReference>
<dbReference type="EMBL" id="CP019607">
    <property type="protein sequence ID" value="AQP52653.1"/>
    <property type="molecule type" value="Genomic_DNA"/>
</dbReference>
<dbReference type="GO" id="GO:0003700">
    <property type="term" value="F:DNA-binding transcription factor activity"/>
    <property type="evidence" value="ECO:0007669"/>
    <property type="project" value="TreeGrafter"/>
</dbReference>
<dbReference type="InterPro" id="IPR003012">
    <property type="entry name" value="Tet_transcr_reg_TetR"/>
</dbReference>
<dbReference type="InterPro" id="IPR004111">
    <property type="entry name" value="Repressor_TetR_C"/>
</dbReference>
<dbReference type="Pfam" id="PF00440">
    <property type="entry name" value="TetR_N"/>
    <property type="match status" value="1"/>
</dbReference>
<dbReference type="GO" id="GO:0045892">
    <property type="term" value="P:negative regulation of DNA-templated transcription"/>
    <property type="evidence" value="ECO:0007669"/>
    <property type="project" value="InterPro"/>
</dbReference>
<protein>
    <recommendedName>
        <fullName evidence="6">HTH tetR-type domain-containing protein</fullName>
    </recommendedName>
</protein>
<keyword evidence="2" id="KW-0805">Transcription regulation</keyword>
<dbReference type="Proteomes" id="UP000188235">
    <property type="component" value="Chromosome"/>
</dbReference>
<dbReference type="Pfam" id="PF02909">
    <property type="entry name" value="TetR_C_1"/>
    <property type="match status" value="1"/>
</dbReference>
<dbReference type="SUPFAM" id="SSF48498">
    <property type="entry name" value="Tetracyclin repressor-like, C-terminal domain"/>
    <property type="match status" value="1"/>
</dbReference>
<evidence type="ECO:0000313" key="8">
    <source>
        <dbReference type="Proteomes" id="UP000188235"/>
    </source>
</evidence>
<dbReference type="AlphaFoldDB" id="A0A1Q2D2Y9"/>
<keyword evidence="1" id="KW-0678">Repressor</keyword>
<dbReference type="PANTHER" id="PTHR30055">
    <property type="entry name" value="HTH-TYPE TRANSCRIPTIONAL REGULATOR RUTR"/>
    <property type="match status" value="1"/>
</dbReference>
<evidence type="ECO:0000313" key="7">
    <source>
        <dbReference type="EMBL" id="AQP52653.1"/>
    </source>
</evidence>
<name>A0A1Q2D2Y9_9ACTN</name>
<evidence type="ECO:0000256" key="2">
    <source>
        <dbReference type="ARBA" id="ARBA00023015"/>
    </source>
</evidence>
<proteinExistence type="predicted"/>
<keyword evidence="8" id="KW-1185">Reference proteome</keyword>
<sequence length="189" mass="20245">MALSRQAIVDAGLGILDAYGLGDLSMRRVADVLGVQAGALYYHVPNKQSLLAALSEEVLGTVLDPLDDTDPSTWLTGWAMSLRRSLLARRDAAELVASSLALGLVGPDPTEAGRALLEREGFHKPEATMATLLHFVLGHVVEEQTRAQMHALGVVAEFDVAASGARFEWGVRLIVAGAGRLIHDEAQRR</sequence>
<dbReference type="PANTHER" id="PTHR30055:SF151">
    <property type="entry name" value="TRANSCRIPTIONAL REGULATORY PROTEIN"/>
    <property type="match status" value="1"/>
</dbReference>
<dbReference type="InterPro" id="IPR001647">
    <property type="entry name" value="HTH_TetR"/>
</dbReference>
<dbReference type="STRING" id="399497.BW733_14850"/>
<dbReference type="GO" id="GO:0046677">
    <property type="term" value="P:response to antibiotic"/>
    <property type="evidence" value="ECO:0007669"/>
    <property type="project" value="InterPro"/>
</dbReference>
<evidence type="ECO:0000256" key="4">
    <source>
        <dbReference type="ARBA" id="ARBA00023163"/>
    </source>
</evidence>
<dbReference type="PROSITE" id="PS01081">
    <property type="entry name" value="HTH_TETR_1"/>
    <property type="match status" value="1"/>
</dbReference>
<feature type="DNA-binding region" description="H-T-H motif" evidence="5">
    <location>
        <begin position="25"/>
        <end position="44"/>
    </location>
</feature>
<feature type="domain" description="HTH tetR-type" evidence="6">
    <location>
        <begin position="2"/>
        <end position="62"/>
    </location>
</feature>
<dbReference type="Gene3D" id="1.10.10.60">
    <property type="entry name" value="Homeodomain-like"/>
    <property type="match status" value="1"/>
</dbReference>
<keyword evidence="4" id="KW-0804">Transcription</keyword>
<dbReference type="InterPro" id="IPR009057">
    <property type="entry name" value="Homeodomain-like_sf"/>
</dbReference>
<evidence type="ECO:0000256" key="5">
    <source>
        <dbReference type="PROSITE-ProRule" id="PRU00335"/>
    </source>
</evidence>
<dbReference type="PROSITE" id="PS50977">
    <property type="entry name" value="HTH_TETR_2"/>
    <property type="match status" value="1"/>
</dbReference>
<dbReference type="PRINTS" id="PR00400">
    <property type="entry name" value="TETREPRESSOR"/>
</dbReference>
<keyword evidence="3 5" id="KW-0238">DNA-binding</keyword>
<evidence type="ECO:0000256" key="1">
    <source>
        <dbReference type="ARBA" id="ARBA00022491"/>
    </source>
</evidence>
<dbReference type="InterPro" id="IPR036271">
    <property type="entry name" value="Tet_transcr_reg_TetR-rel_C_sf"/>
</dbReference>
<dbReference type="PRINTS" id="PR00455">
    <property type="entry name" value="HTHTETR"/>
</dbReference>
<evidence type="ECO:0000259" key="6">
    <source>
        <dbReference type="PROSITE" id="PS50977"/>
    </source>
</evidence>
<dbReference type="InterPro" id="IPR050109">
    <property type="entry name" value="HTH-type_TetR-like_transc_reg"/>
</dbReference>
<organism evidence="7 8">
    <name type="scientific">Tessaracoccus flavescens</name>
    <dbReference type="NCBI Taxonomy" id="399497"/>
    <lineage>
        <taxon>Bacteria</taxon>
        <taxon>Bacillati</taxon>
        <taxon>Actinomycetota</taxon>
        <taxon>Actinomycetes</taxon>
        <taxon>Propionibacteriales</taxon>
        <taxon>Propionibacteriaceae</taxon>
        <taxon>Tessaracoccus</taxon>
    </lineage>
</organism>
<accession>A0A1Q2D2Y9</accession>
<dbReference type="OrthoDB" id="3819648at2"/>
<dbReference type="SUPFAM" id="SSF46689">
    <property type="entry name" value="Homeodomain-like"/>
    <property type="match status" value="1"/>
</dbReference>